<reference evidence="4" key="1">
    <citation type="submission" date="2016-10" db="EMBL/GenBank/DDBJ databases">
        <title>Comparative genomics uncovers the prolific and rare metabolic potential of the cyanobacterial genus Moorea.</title>
        <authorList>
            <person name="Leao T."/>
            <person name="Castelao G."/>
            <person name="Korobeynikov A."/>
            <person name="Monroe E.A."/>
            <person name="Podell S."/>
            <person name="Glukhov E."/>
            <person name="Allen E."/>
            <person name="Gerwick W.H."/>
            <person name="Gerwick L."/>
        </authorList>
    </citation>
    <scope>NUCLEOTIDE SEQUENCE [LARGE SCALE GENOMIC DNA]</scope>
    <source>
        <strain evidence="4">PAL-8-15-08-1</strain>
    </source>
</reference>
<protein>
    <recommendedName>
        <fullName evidence="2">TRADD-like N-terminal domain-containing protein</fullName>
    </recommendedName>
</protein>
<feature type="domain" description="TRADD-like N-terminal" evidence="2">
    <location>
        <begin position="107"/>
        <end position="170"/>
    </location>
</feature>
<dbReference type="Gene3D" id="2.160.20.80">
    <property type="entry name" value="E3 ubiquitin-protein ligase SopA"/>
    <property type="match status" value="2"/>
</dbReference>
<dbReference type="InterPro" id="IPR051082">
    <property type="entry name" value="Pentapeptide-BTB/POZ_domain"/>
</dbReference>
<dbReference type="AlphaFoldDB" id="A0A1D8U2Q8"/>
<dbReference type="PANTHER" id="PTHR14136:SF17">
    <property type="entry name" value="BTB_POZ DOMAIN-CONTAINING PROTEIN KCTD9"/>
    <property type="match status" value="1"/>
</dbReference>
<evidence type="ECO:0000259" key="2">
    <source>
        <dbReference type="Pfam" id="PF20694"/>
    </source>
</evidence>
<dbReference type="SUPFAM" id="SSF141571">
    <property type="entry name" value="Pentapeptide repeat-like"/>
    <property type="match status" value="2"/>
</dbReference>
<dbReference type="KEGG" id="mpro:BJP34_03625"/>
<dbReference type="EMBL" id="CP017599">
    <property type="protein sequence ID" value="AOX04113.1"/>
    <property type="molecule type" value="Genomic_DNA"/>
</dbReference>
<dbReference type="Pfam" id="PF20694">
    <property type="entry name" value="TRADD-like_N"/>
    <property type="match status" value="1"/>
</dbReference>
<name>A0A1D8U2Q8_9CYAN</name>
<sequence length="462" mass="49396">MTKLDFESESNLAKFQGLSDSIVTKFFNLKPIQLDSFKRICQALKLKWIEIAGIGEENQSEAVSENDGSSSELVEQQQPPLEVTVIDRQTETIKASIVLTGDIDSAELLKRIESSLQNSSGETIKISDIKRDSIQLIVEGYQKDIERLVSQFKSGEVTEISGFPVQDIKILNTRLDDDQNKELDPKWRLVEEIVSTGAAGRDLNGVDLSDVDLSGADLSRADLSGANLSGADLSRVHFKGIDLSSANLSGANLSDAQLKGANLNYTKLSAANLRDADLKGADLSRAQLKGSDLRAADLRAANLYKADLSHGNLSHSNLSRANLNDARLVRADLSGTNLSVAELNYTNFSRADLSGANLSGADLTDANLSPADLSGANLSGANLSGANLSPADLTDANLKSADLTNAQLSRAIVDNTQFGDNSGIDESIKLDLIERGAMFEDVPGDSSEIVTSSQIPQTNAIN</sequence>
<dbReference type="PANTHER" id="PTHR14136">
    <property type="entry name" value="BTB_POZ DOMAIN-CONTAINING PROTEIN KCTD9"/>
    <property type="match status" value="1"/>
</dbReference>
<evidence type="ECO:0000256" key="1">
    <source>
        <dbReference type="SAM" id="MobiDB-lite"/>
    </source>
</evidence>
<organism evidence="3 4">
    <name type="scientific">Moorena producens PAL-8-15-08-1</name>
    <dbReference type="NCBI Taxonomy" id="1458985"/>
    <lineage>
        <taxon>Bacteria</taxon>
        <taxon>Bacillati</taxon>
        <taxon>Cyanobacteriota</taxon>
        <taxon>Cyanophyceae</taxon>
        <taxon>Coleofasciculales</taxon>
        <taxon>Coleofasciculaceae</taxon>
        <taxon>Moorena</taxon>
    </lineage>
</organism>
<feature type="compositionally biased region" description="Polar residues" evidence="1">
    <location>
        <begin position="448"/>
        <end position="462"/>
    </location>
</feature>
<evidence type="ECO:0000313" key="4">
    <source>
        <dbReference type="Proteomes" id="UP000177870"/>
    </source>
</evidence>
<proteinExistence type="predicted"/>
<feature type="region of interest" description="Disordered" evidence="1">
    <location>
        <begin position="443"/>
        <end position="462"/>
    </location>
</feature>
<dbReference type="InterPro" id="IPR049341">
    <property type="entry name" value="TRADD-like_N"/>
</dbReference>
<dbReference type="Proteomes" id="UP000177870">
    <property type="component" value="Chromosome"/>
</dbReference>
<evidence type="ECO:0000313" key="3">
    <source>
        <dbReference type="EMBL" id="AOX04113.1"/>
    </source>
</evidence>
<dbReference type="InterPro" id="IPR001646">
    <property type="entry name" value="5peptide_repeat"/>
</dbReference>
<gene>
    <name evidence="3" type="ORF">BJP34_03625</name>
</gene>
<dbReference type="Pfam" id="PF00805">
    <property type="entry name" value="Pentapeptide"/>
    <property type="match status" value="3"/>
</dbReference>
<accession>A0A1D8U2Q8</accession>